<evidence type="ECO:0000256" key="2">
    <source>
        <dbReference type="SAM" id="Phobius"/>
    </source>
</evidence>
<dbReference type="AlphaFoldDB" id="K0S448"/>
<feature type="compositionally biased region" description="Basic and acidic residues" evidence="1">
    <location>
        <begin position="127"/>
        <end position="142"/>
    </location>
</feature>
<keyword evidence="4" id="KW-1185">Reference proteome</keyword>
<dbReference type="Proteomes" id="UP000266841">
    <property type="component" value="Unassembled WGS sequence"/>
</dbReference>
<organism evidence="3 4">
    <name type="scientific">Thalassiosira oceanica</name>
    <name type="common">Marine diatom</name>
    <dbReference type="NCBI Taxonomy" id="159749"/>
    <lineage>
        <taxon>Eukaryota</taxon>
        <taxon>Sar</taxon>
        <taxon>Stramenopiles</taxon>
        <taxon>Ochrophyta</taxon>
        <taxon>Bacillariophyta</taxon>
        <taxon>Coscinodiscophyceae</taxon>
        <taxon>Thalassiosirophycidae</taxon>
        <taxon>Thalassiosirales</taxon>
        <taxon>Thalassiosiraceae</taxon>
        <taxon>Thalassiosira</taxon>
    </lineage>
</organism>
<feature type="transmembrane region" description="Helical" evidence="2">
    <location>
        <begin position="60"/>
        <end position="83"/>
    </location>
</feature>
<feature type="region of interest" description="Disordered" evidence="1">
    <location>
        <begin position="1"/>
        <end position="31"/>
    </location>
</feature>
<accession>K0S448</accession>
<comment type="caution">
    <text evidence="3">The sequence shown here is derived from an EMBL/GenBank/DDBJ whole genome shotgun (WGS) entry which is preliminary data.</text>
</comment>
<keyword evidence="2" id="KW-0812">Transmembrane</keyword>
<reference evidence="3 4" key="1">
    <citation type="journal article" date="2012" name="Genome Biol.">
        <title>Genome and low-iron response of an oceanic diatom adapted to chronic iron limitation.</title>
        <authorList>
            <person name="Lommer M."/>
            <person name="Specht M."/>
            <person name="Roy A.S."/>
            <person name="Kraemer L."/>
            <person name="Andreson R."/>
            <person name="Gutowska M.A."/>
            <person name="Wolf J."/>
            <person name="Bergner S.V."/>
            <person name="Schilhabel M.B."/>
            <person name="Klostermeier U.C."/>
            <person name="Beiko R.G."/>
            <person name="Rosenstiel P."/>
            <person name="Hippler M."/>
            <person name="Laroche J."/>
        </authorList>
    </citation>
    <scope>NUCLEOTIDE SEQUENCE [LARGE SCALE GENOMIC DNA]</scope>
    <source>
        <strain evidence="3 4">CCMP1005</strain>
    </source>
</reference>
<sequence>MADDDSRSSAGESIGLELRPRKTKSSSRLSSHHFPGICYVASEPDGDDGSGGGCLRRGKFWLFAVLIGTVYYAALVAVGAAVASGPGPSGAALATANTGEEIDDDCEDWRGRRELLRGETAFDEETGETRTRAPDRGVRGPRRDWYSGNDDWDYSKRDYSNGDWNSAYHDNDDWAGGYAGDYYYGKSWGSFDANTSNKASKCSKSATLKGATS</sequence>
<protein>
    <submittedName>
        <fullName evidence="3">Uncharacterized protein</fullName>
    </submittedName>
</protein>
<dbReference type="EMBL" id="AGNL01037357">
    <property type="protein sequence ID" value="EJK53652.1"/>
    <property type="molecule type" value="Genomic_DNA"/>
</dbReference>
<feature type="non-terminal residue" evidence="3">
    <location>
        <position position="213"/>
    </location>
</feature>
<gene>
    <name evidence="3" type="ORF">THAOC_26864</name>
</gene>
<proteinExistence type="predicted"/>
<evidence type="ECO:0000313" key="3">
    <source>
        <dbReference type="EMBL" id="EJK53652.1"/>
    </source>
</evidence>
<name>K0S448_THAOC</name>
<keyword evidence="2" id="KW-1133">Transmembrane helix</keyword>
<keyword evidence="2" id="KW-0472">Membrane</keyword>
<feature type="region of interest" description="Disordered" evidence="1">
    <location>
        <begin position="120"/>
        <end position="142"/>
    </location>
</feature>
<evidence type="ECO:0000313" key="4">
    <source>
        <dbReference type="Proteomes" id="UP000266841"/>
    </source>
</evidence>
<evidence type="ECO:0000256" key="1">
    <source>
        <dbReference type="SAM" id="MobiDB-lite"/>
    </source>
</evidence>